<gene>
    <name evidence="10" type="ORF">Dbus_chr3Lg657</name>
</gene>
<name>A0A0M4E912_DROBS</name>
<keyword evidence="5 9" id="KW-1133">Transmembrane helix</keyword>
<keyword evidence="3" id="KW-1003">Cell membrane</keyword>
<feature type="transmembrane region" description="Helical" evidence="9">
    <location>
        <begin position="172"/>
        <end position="200"/>
    </location>
</feature>
<dbReference type="GO" id="GO:0007165">
    <property type="term" value="P:signal transduction"/>
    <property type="evidence" value="ECO:0007669"/>
    <property type="project" value="UniProtKB-KW"/>
</dbReference>
<evidence type="ECO:0000313" key="10">
    <source>
        <dbReference type="EMBL" id="ALC43491.1"/>
    </source>
</evidence>
<dbReference type="OMA" id="HRAIRPY"/>
<keyword evidence="7" id="KW-0675">Receptor</keyword>
<comment type="similarity">
    <text evidence="2">Belongs to the insect chemoreceptor superfamily. Gustatory receptor (GR) family. Gr5a subfamily.</text>
</comment>
<keyword evidence="11" id="KW-1185">Reference proteome</keyword>
<dbReference type="Pfam" id="PF06151">
    <property type="entry name" value="Trehalose_recp"/>
    <property type="match status" value="1"/>
</dbReference>
<dbReference type="GO" id="GO:0033041">
    <property type="term" value="F:sweet taste receptor activity"/>
    <property type="evidence" value="ECO:0007669"/>
    <property type="project" value="TreeGrafter"/>
</dbReference>
<accession>A0A0M4E912</accession>
<protein>
    <submittedName>
        <fullName evidence="10">Gr61a</fullName>
    </submittedName>
</protein>
<evidence type="ECO:0000313" key="11">
    <source>
        <dbReference type="Proteomes" id="UP000494163"/>
    </source>
</evidence>
<dbReference type="EMBL" id="CP012525">
    <property type="protein sequence ID" value="ALC43491.1"/>
    <property type="molecule type" value="Genomic_DNA"/>
</dbReference>
<dbReference type="STRING" id="30019.A0A0M4E912"/>
<evidence type="ECO:0000256" key="3">
    <source>
        <dbReference type="ARBA" id="ARBA00022475"/>
    </source>
</evidence>
<evidence type="ECO:0000256" key="6">
    <source>
        <dbReference type="ARBA" id="ARBA00023136"/>
    </source>
</evidence>
<dbReference type="Proteomes" id="UP000494163">
    <property type="component" value="Chromosome 3L"/>
</dbReference>
<organism evidence="10 11">
    <name type="scientific">Drosophila busckii</name>
    <name type="common">Fruit fly</name>
    <dbReference type="NCBI Taxonomy" id="30019"/>
    <lineage>
        <taxon>Eukaryota</taxon>
        <taxon>Metazoa</taxon>
        <taxon>Ecdysozoa</taxon>
        <taxon>Arthropoda</taxon>
        <taxon>Hexapoda</taxon>
        <taxon>Insecta</taxon>
        <taxon>Pterygota</taxon>
        <taxon>Neoptera</taxon>
        <taxon>Endopterygota</taxon>
        <taxon>Diptera</taxon>
        <taxon>Brachycera</taxon>
        <taxon>Muscomorpha</taxon>
        <taxon>Ephydroidea</taxon>
        <taxon>Drosophilidae</taxon>
        <taxon>Drosophila</taxon>
    </lineage>
</organism>
<dbReference type="OrthoDB" id="5800391at2759"/>
<dbReference type="PANTHER" id="PTHR21421:SF34">
    <property type="entry name" value="GUSTATORY RECEPTOR FOR SUGAR TASTE 61A-RELATED"/>
    <property type="match status" value="1"/>
</dbReference>
<evidence type="ECO:0000256" key="9">
    <source>
        <dbReference type="SAM" id="Phobius"/>
    </source>
</evidence>
<dbReference type="AlphaFoldDB" id="A0A0M4E912"/>
<keyword evidence="4 9" id="KW-0812">Transmembrane</keyword>
<keyword evidence="8" id="KW-0807">Transducer</keyword>
<evidence type="ECO:0000256" key="5">
    <source>
        <dbReference type="ARBA" id="ARBA00022989"/>
    </source>
</evidence>
<sequence length="334" mass="38833">MMPLTNVWSKNPQAVHFQLRSFSMCFAVIFLMLGGIKTTRIGIKVFQGGLNAKNMVSLVFFSSGICICIGFILFARNWSRLIVPWSSIDIIMLYPPYAPTKRSLHRQLLMSGGMLGAVALVEHFLYYASSYYSYQMHVVQCDKNLTNTLFVSYMEHEFSDIFDFLPYNELVIFYAFFLNSTFTFIWNFMDTFIILISIGLAQRFQQFATRVLTLEHCFVPETLWFNLRQHHILLCELVELVDAHLSHIILFSCLNNIYFICNKILAIFTKLRYGINHAYFWYSLIFLLGRTCAVFLCASKIHDASLLPLQVVYAVPSNSWSEEVQRFTHQLHNQ</sequence>
<feature type="transmembrane region" description="Helical" evidence="9">
    <location>
        <begin position="280"/>
        <end position="298"/>
    </location>
</feature>
<dbReference type="InterPro" id="IPR009318">
    <property type="entry name" value="Gustatory_rcpt"/>
</dbReference>
<feature type="transmembrane region" description="Helical" evidence="9">
    <location>
        <begin position="109"/>
        <end position="128"/>
    </location>
</feature>
<keyword evidence="6 9" id="KW-0472">Membrane</keyword>
<proteinExistence type="inferred from homology"/>
<evidence type="ECO:0000256" key="7">
    <source>
        <dbReference type="ARBA" id="ARBA00023170"/>
    </source>
</evidence>
<feature type="transmembrane region" description="Helical" evidence="9">
    <location>
        <begin position="15"/>
        <end position="34"/>
    </location>
</feature>
<evidence type="ECO:0000256" key="8">
    <source>
        <dbReference type="ARBA" id="ARBA00023224"/>
    </source>
</evidence>
<comment type="subcellular location">
    <subcellularLocation>
        <location evidence="1">Cell membrane</location>
        <topology evidence="1">Multi-pass membrane protein</topology>
    </subcellularLocation>
</comment>
<evidence type="ECO:0000256" key="1">
    <source>
        <dbReference type="ARBA" id="ARBA00004651"/>
    </source>
</evidence>
<evidence type="ECO:0000256" key="4">
    <source>
        <dbReference type="ARBA" id="ARBA00022692"/>
    </source>
</evidence>
<dbReference type="GO" id="GO:0005886">
    <property type="term" value="C:plasma membrane"/>
    <property type="evidence" value="ECO:0007669"/>
    <property type="project" value="UniProtKB-SubCell"/>
</dbReference>
<dbReference type="PANTHER" id="PTHR21421">
    <property type="entry name" value="GUSTATORY RECEPTOR"/>
    <property type="match status" value="1"/>
</dbReference>
<reference evidence="10 11" key="1">
    <citation type="submission" date="2015-08" db="EMBL/GenBank/DDBJ databases">
        <title>Ancestral chromatin configuration constrains chromatin evolution on differentiating sex chromosomes in Drosophila.</title>
        <authorList>
            <person name="Zhou Q."/>
            <person name="Bachtrog D."/>
        </authorList>
    </citation>
    <scope>NUCLEOTIDE SEQUENCE [LARGE SCALE GENOMIC DNA]</scope>
    <source>
        <tissue evidence="10">Whole larvae</tissue>
    </source>
</reference>
<evidence type="ECO:0000256" key="2">
    <source>
        <dbReference type="ARBA" id="ARBA00005327"/>
    </source>
</evidence>
<feature type="transmembrane region" description="Helical" evidence="9">
    <location>
        <begin position="55"/>
        <end position="75"/>
    </location>
</feature>